<evidence type="ECO:0000313" key="2">
    <source>
        <dbReference type="Proteomes" id="UP000235145"/>
    </source>
</evidence>
<gene>
    <name evidence="1" type="ORF">LSAT_V11C300141870</name>
</gene>
<keyword evidence="2" id="KW-1185">Reference proteome</keyword>
<name>A0A9R1W405_LACSA</name>
<protein>
    <submittedName>
        <fullName evidence="1">Uncharacterized protein</fullName>
    </submittedName>
</protein>
<comment type="caution">
    <text evidence="1">The sequence shown here is derived from an EMBL/GenBank/DDBJ whole genome shotgun (WGS) entry which is preliminary data.</text>
</comment>
<dbReference type="InterPro" id="IPR027109">
    <property type="entry name" value="Swc4/Dmap1"/>
</dbReference>
<dbReference type="GO" id="GO:0006338">
    <property type="term" value="P:chromatin remodeling"/>
    <property type="evidence" value="ECO:0007669"/>
    <property type="project" value="InterPro"/>
</dbReference>
<dbReference type="GO" id="GO:0006281">
    <property type="term" value="P:DNA repair"/>
    <property type="evidence" value="ECO:0007669"/>
    <property type="project" value="InterPro"/>
</dbReference>
<dbReference type="AlphaFoldDB" id="A0A9R1W405"/>
<evidence type="ECO:0000313" key="1">
    <source>
        <dbReference type="EMBL" id="KAJ0218000.1"/>
    </source>
</evidence>
<dbReference type="PANTHER" id="PTHR12855">
    <property type="entry name" value="DNA METHYLTRANSFERASE 1-ASSOCIATED PROTEIN 1 FAMILY MEMBER"/>
    <property type="match status" value="1"/>
</dbReference>
<proteinExistence type="predicted"/>
<dbReference type="Proteomes" id="UP000235145">
    <property type="component" value="Unassembled WGS sequence"/>
</dbReference>
<reference evidence="1 2" key="1">
    <citation type="journal article" date="2017" name="Nat. Commun.">
        <title>Genome assembly with in vitro proximity ligation data and whole-genome triplication in lettuce.</title>
        <authorList>
            <person name="Reyes-Chin-Wo S."/>
            <person name="Wang Z."/>
            <person name="Yang X."/>
            <person name="Kozik A."/>
            <person name="Arikit S."/>
            <person name="Song C."/>
            <person name="Xia L."/>
            <person name="Froenicke L."/>
            <person name="Lavelle D.O."/>
            <person name="Truco M.J."/>
            <person name="Xia R."/>
            <person name="Zhu S."/>
            <person name="Xu C."/>
            <person name="Xu H."/>
            <person name="Xu X."/>
            <person name="Cox K."/>
            <person name="Korf I."/>
            <person name="Meyers B.C."/>
            <person name="Michelmore R.W."/>
        </authorList>
    </citation>
    <scope>NUCLEOTIDE SEQUENCE [LARGE SCALE GENOMIC DNA]</scope>
    <source>
        <strain evidence="2">cv. Salinas</strain>
        <tissue evidence="1">Seedlings</tissue>
    </source>
</reference>
<dbReference type="EMBL" id="NBSK02000003">
    <property type="protein sequence ID" value="KAJ0218000.1"/>
    <property type="molecule type" value="Genomic_DNA"/>
</dbReference>
<dbReference type="PANTHER" id="PTHR12855:SF10">
    <property type="entry name" value="DNA METHYLTRANSFERASE 1-ASSOCIATED PROTEIN 1"/>
    <property type="match status" value="1"/>
</dbReference>
<dbReference type="GO" id="GO:0035267">
    <property type="term" value="C:NuA4 histone acetyltransferase complex"/>
    <property type="evidence" value="ECO:0007669"/>
    <property type="project" value="InterPro"/>
</dbReference>
<sequence>MVLSLTKHQEHKDAEAAQDAELVVTSNISPEGIEKTGASIDTVSPSSMQVAAGAAPLMLMAANVVVASASLRMLRVNLSTYALDQMVEVASSSAGLRTIKRVEQFLQKLKVNLKLKYPTKSVCAEHLELRKDILTLLKLYKLV</sequence>
<accession>A0A9R1W405</accession>
<organism evidence="1 2">
    <name type="scientific">Lactuca sativa</name>
    <name type="common">Garden lettuce</name>
    <dbReference type="NCBI Taxonomy" id="4236"/>
    <lineage>
        <taxon>Eukaryota</taxon>
        <taxon>Viridiplantae</taxon>
        <taxon>Streptophyta</taxon>
        <taxon>Embryophyta</taxon>
        <taxon>Tracheophyta</taxon>
        <taxon>Spermatophyta</taxon>
        <taxon>Magnoliopsida</taxon>
        <taxon>eudicotyledons</taxon>
        <taxon>Gunneridae</taxon>
        <taxon>Pentapetalae</taxon>
        <taxon>asterids</taxon>
        <taxon>campanulids</taxon>
        <taxon>Asterales</taxon>
        <taxon>Asteraceae</taxon>
        <taxon>Cichorioideae</taxon>
        <taxon>Cichorieae</taxon>
        <taxon>Lactucinae</taxon>
        <taxon>Lactuca</taxon>
    </lineage>
</organism>